<reference evidence="2 3" key="1">
    <citation type="submission" date="2018-06" db="EMBL/GenBank/DDBJ databases">
        <title>Whole genome sequencing of Candida tropicalis (genome annotated by CSBL at Korea University).</title>
        <authorList>
            <person name="Ahn J."/>
        </authorList>
    </citation>
    <scope>NUCLEOTIDE SEQUENCE [LARGE SCALE GENOMIC DNA]</scope>
    <source>
        <strain evidence="2 3">ATCC 20962</strain>
    </source>
</reference>
<dbReference type="AlphaFoldDB" id="A0A367YJ77"/>
<accession>A0A367YJ77</accession>
<feature type="compositionally biased region" description="Basic and acidic residues" evidence="1">
    <location>
        <begin position="57"/>
        <end position="68"/>
    </location>
</feature>
<dbReference type="EMBL" id="QLNQ01000019">
    <property type="protein sequence ID" value="RCK65904.1"/>
    <property type="molecule type" value="Genomic_DNA"/>
</dbReference>
<gene>
    <name evidence="2" type="ORF">Cantr_01616</name>
</gene>
<evidence type="ECO:0000256" key="1">
    <source>
        <dbReference type="SAM" id="MobiDB-lite"/>
    </source>
</evidence>
<name>A0A367YJ77_9ASCO</name>
<feature type="region of interest" description="Disordered" evidence="1">
    <location>
        <begin position="53"/>
        <end position="103"/>
    </location>
</feature>
<keyword evidence="3" id="KW-1185">Reference proteome</keyword>
<evidence type="ECO:0000313" key="3">
    <source>
        <dbReference type="Proteomes" id="UP000253472"/>
    </source>
</evidence>
<feature type="compositionally biased region" description="Polar residues" evidence="1">
    <location>
        <begin position="83"/>
        <end position="92"/>
    </location>
</feature>
<protein>
    <submittedName>
        <fullName evidence="2">Uncharacterized protein</fullName>
    </submittedName>
</protein>
<dbReference type="OrthoDB" id="4076777at2759"/>
<dbReference type="Proteomes" id="UP000253472">
    <property type="component" value="Unassembled WGS sequence"/>
</dbReference>
<organism evidence="2 3">
    <name type="scientific">Candida viswanathii</name>
    <dbReference type="NCBI Taxonomy" id="5486"/>
    <lineage>
        <taxon>Eukaryota</taxon>
        <taxon>Fungi</taxon>
        <taxon>Dikarya</taxon>
        <taxon>Ascomycota</taxon>
        <taxon>Saccharomycotina</taxon>
        <taxon>Pichiomycetes</taxon>
        <taxon>Debaryomycetaceae</taxon>
        <taxon>Candida/Lodderomyces clade</taxon>
        <taxon>Candida</taxon>
    </lineage>
</organism>
<proteinExistence type="predicted"/>
<evidence type="ECO:0000313" key="2">
    <source>
        <dbReference type="EMBL" id="RCK65904.1"/>
    </source>
</evidence>
<comment type="caution">
    <text evidence="2">The sequence shown here is derived from an EMBL/GenBank/DDBJ whole genome shotgun (WGS) entry which is preliminary data.</text>
</comment>
<sequence>MFRLTPAARALLQARAYHHKISLRSFHRTVKLLKDDKREHLLKELGASLQKGAINEKTNKKDKDGKEQQEEEGQELADKDPTSSENPNTEESLSGGVDEAQEAHSKELVRQRLNDLYHASVDMTDKQFFLQLALDGDKPFMSTIPVNLIERKRILEELPDTLDLFNPDDMSKVDDIYSKLSRLDSDREMHAVCLQPFYKVEPNDLMLLEQGWKGISEKLKLFRRKEYDRFNPHTIIFEHLYDRRYYPYNVPGFDRSIFGMLLGNAIDEKAFPREFIQDLPSFGNIITLKKRDARPGKQEMSDSDILLNPEKVIPLQDVVNAHNRGKPTIVNRLVHKKNKDLVVIKNCLSYQQLRLRDTDNQIKMAIRLIEQDVRTKQAELAEEIKRCLQADNIKVLSPTLPSSQPDIKTGFFRVVCVSRVFIPELPWEVYGVLNSRSFNMLPNYVVLSGRRFPRKLNRRLNNHIYKVFLINLEAQIEQLQKIRYVNATQRAEFQKRLRKRIEFLINRKLRSYFKTYFRHRTDINDPTKGFSYYSESWEPYDAVLFKPYIDRCYQRIYWISPQCHSLRKTHSSRLRQWGKRIKYTTVEPKLLRV</sequence>